<evidence type="ECO:0000256" key="1">
    <source>
        <dbReference type="ARBA" id="ARBA00007125"/>
    </source>
</evidence>
<dbReference type="PANTHER" id="PTHR30005">
    <property type="entry name" value="EXOPOLYPHOSPHATASE"/>
    <property type="match status" value="1"/>
</dbReference>
<evidence type="ECO:0000313" key="4">
    <source>
        <dbReference type="Proteomes" id="UP000787672"/>
    </source>
</evidence>
<dbReference type="CDD" id="cd24052">
    <property type="entry name" value="ASKHA_NBD_HpPPX-GppA-like"/>
    <property type="match status" value="1"/>
</dbReference>
<proteinExistence type="inferred from homology"/>
<protein>
    <submittedName>
        <fullName evidence="3">Phosphatase</fullName>
    </submittedName>
</protein>
<keyword evidence="4" id="KW-1185">Reference proteome</keyword>
<dbReference type="InterPro" id="IPR003695">
    <property type="entry name" value="Ppx_GppA_N"/>
</dbReference>
<dbReference type="Proteomes" id="UP000787672">
    <property type="component" value="Unassembled WGS sequence"/>
</dbReference>
<accession>A0ABS6F9G0</accession>
<dbReference type="PANTHER" id="PTHR30005:SF0">
    <property type="entry name" value="RETROGRADE REGULATION PROTEIN 2"/>
    <property type="match status" value="1"/>
</dbReference>
<gene>
    <name evidence="3" type="ORF">KQI82_08480</name>
</gene>
<organism evidence="3 4">
    <name type="scientific">Dysosmobacter acutus</name>
    <dbReference type="NCBI Taxonomy" id="2841504"/>
    <lineage>
        <taxon>Bacteria</taxon>
        <taxon>Bacillati</taxon>
        <taxon>Bacillota</taxon>
        <taxon>Clostridia</taxon>
        <taxon>Eubacteriales</taxon>
        <taxon>Oscillospiraceae</taxon>
        <taxon>Dysosmobacter</taxon>
    </lineage>
</organism>
<sequence length="304" mass="32881">MYAVIDIGSNTIRLVLYRVVDGEIHQMLNSKAAAGLVGYIDEKNCLSAKGIRKAVTVLNRFLQTLKSVEVEHFFAFATASLRNINNTEEVLDALWAECGVRVRVLTGDEEAVFDYFGAIKSLAVSDGLMVDVGGGSTELVLFARGEVVATRSLPMGSLSLYTAYVHGIVPTKKELDQIAEHAARLLRPVDFPGGEQPTAVLCGVGGTARASCQLSDELFDETSGYGGYPCRRMKKILKLVKSDRGKLVPAMIKAAPDRLHTLLPGLAVLQAVAERYGCRQFTASPYGVREGYLLYMLEGGEANG</sequence>
<comment type="similarity">
    <text evidence="1">Belongs to the GppA/Ppx family.</text>
</comment>
<comment type="caution">
    <text evidence="3">The sequence shown here is derived from an EMBL/GenBank/DDBJ whole genome shotgun (WGS) entry which is preliminary data.</text>
</comment>
<reference evidence="3 4" key="1">
    <citation type="submission" date="2021-06" db="EMBL/GenBank/DDBJ databases">
        <authorList>
            <person name="Sun Q."/>
            <person name="Li D."/>
        </authorList>
    </citation>
    <scope>NUCLEOTIDE SEQUENCE [LARGE SCALE GENOMIC DNA]</scope>
    <source>
        <strain evidence="3 4">MSJ-2</strain>
    </source>
</reference>
<name>A0ABS6F9G0_9FIRM</name>
<dbReference type="Pfam" id="PF02541">
    <property type="entry name" value="Ppx-GppA"/>
    <property type="match status" value="1"/>
</dbReference>
<evidence type="ECO:0000259" key="2">
    <source>
        <dbReference type="Pfam" id="PF02541"/>
    </source>
</evidence>
<dbReference type="InterPro" id="IPR050273">
    <property type="entry name" value="GppA/Ppx_hydrolase"/>
</dbReference>
<dbReference type="EMBL" id="JAHLQN010000001">
    <property type="protein sequence ID" value="MBU5626942.1"/>
    <property type="molecule type" value="Genomic_DNA"/>
</dbReference>
<feature type="domain" description="Ppx/GppA phosphatase N-terminal" evidence="2">
    <location>
        <begin position="16"/>
        <end position="297"/>
    </location>
</feature>
<dbReference type="RefSeq" id="WP_216632361.1">
    <property type="nucleotide sequence ID" value="NZ_JAHLQN010000001.1"/>
</dbReference>
<evidence type="ECO:0000313" key="3">
    <source>
        <dbReference type="EMBL" id="MBU5626942.1"/>
    </source>
</evidence>